<reference evidence="15 16" key="1">
    <citation type="submission" date="2019-02" db="EMBL/GenBank/DDBJ databases">
        <title>Deep-cultivation of Planctomycetes and their phenomic and genomic characterization uncovers novel biology.</title>
        <authorList>
            <person name="Wiegand S."/>
            <person name="Jogler M."/>
            <person name="Boedeker C."/>
            <person name="Pinto D."/>
            <person name="Vollmers J."/>
            <person name="Rivas-Marin E."/>
            <person name="Kohn T."/>
            <person name="Peeters S.H."/>
            <person name="Heuer A."/>
            <person name="Rast P."/>
            <person name="Oberbeckmann S."/>
            <person name="Bunk B."/>
            <person name="Jeske O."/>
            <person name="Meyerdierks A."/>
            <person name="Storesund J.E."/>
            <person name="Kallscheuer N."/>
            <person name="Luecker S."/>
            <person name="Lage O.M."/>
            <person name="Pohl T."/>
            <person name="Merkel B.J."/>
            <person name="Hornburger P."/>
            <person name="Mueller R.-W."/>
            <person name="Bruemmer F."/>
            <person name="Labrenz M."/>
            <person name="Spormann A.M."/>
            <person name="Op den Camp H."/>
            <person name="Overmann J."/>
            <person name="Amann R."/>
            <person name="Jetten M.S.M."/>
            <person name="Mascher T."/>
            <person name="Medema M.H."/>
            <person name="Devos D.P."/>
            <person name="Kaster A.-K."/>
            <person name="Ovreas L."/>
            <person name="Rohde M."/>
            <person name="Galperin M.Y."/>
            <person name="Jogler C."/>
        </authorList>
    </citation>
    <scope>NUCLEOTIDE SEQUENCE [LARGE SCALE GENOMIC DNA]</scope>
    <source>
        <strain evidence="15 16">Pan216</strain>
    </source>
</reference>
<dbReference type="FunFam" id="3.40.47.10:FF:000018">
    <property type="entry name" value="3-oxoacyl-[acyl-carrier-protein] synthase 2"/>
    <property type="match status" value="1"/>
</dbReference>
<dbReference type="GO" id="GO:0030497">
    <property type="term" value="P:fatty acid elongation"/>
    <property type="evidence" value="ECO:0007669"/>
    <property type="project" value="UniProtKB-ARBA"/>
</dbReference>
<proteinExistence type="inferred from homology"/>
<keyword evidence="7" id="KW-0276">Fatty acid metabolism</keyword>
<accession>A0A518B8S0</accession>
<keyword evidence="6 11" id="KW-0808">Transferase</keyword>
<dbReference type="PIRSF" id="PIRSF000447">
    <property type="entry name" value="KAS_II"/>
    <property type="match status" value="1"/>
</dbReference>
<keyword evidence="10 11" id="KW-0012">Acyltransferase</keyword>
<dbReference type="UniPathway" id="UPA00094"/>
<comment type="similarity">
    <text evidence="2 11 13">Belongs to the thiolase-like superfamily. Beta-ketoacyl-ACP synthases family.</text>
</comment>
<evidence type="ECO:0000256" key="11">
    <source>
        <dbReference type="PIRNR" id="PIRNR000447"/>
    </source>
</evidence>
<dbReference type="KEGG" id="knv:Pan216_42380"/>
<comment type="catalytic activity">
    <reaction evidence="11">
        <text>a fatty acyl-[ACP] + malonyl-[ACP] + H(+) = a 3-oxoacyl-[ACP] + holo-[ACP] + CO2</text>
        <dbReference type="Rhea" id="RHEA:22836"/>
        <dbReference type="Rhea" id="RHEA-COMP:9623"/>
        <dbReference type="Rhea" id="RHEA-COMP:9685"/>
        <dbReference type="Rhea" id="RHEA-COMP:9916"/>
        <dbReference type="Rhea" id="RHEA-COMP:14125"/>
        <dbReference type="ChEBI" id="CHEBI:15378"/>
        <dbReference type="ChEBI" id="CHEBI:16526"/>
        <dbReference type="ChEBI" id="CHEBI:64479"/>
        <dbReference type="ChEBI" id="CHEBI:78449"/>
        <dbReference type="ChEBI" id="CHEBI:78776"/>
        <dbReference type="ChEBI" id="CHEBI:138651"/>
    </reaction>
</comment>
<organism evidence="15 16">
    <name type="scientific">Kolteria novifilia</name>
    <dbReference type="NCBI Taxonomy" id="2527975"/>
    <lineage>
        <taxon>Bacteria</taxon>
        <taxon>Pseudomonadati</taxon>
        <taxon>Planctomycetota</taxon>
        <taxon>Planctomycetia</taxon>
        <taxon>Kolteriales</taxon>
        <taxon>Kolteriaceae</taxon>
        <taxon>Kolteria</taxon>
    </lineage>
</organism>
<evidence type="ECO:0000256" key="8">
    <source>
        <dbReference type="ARBA" id="ARBA00023098"/>
    </source>
</evidence>
<name>A0A518B8S0_9BACT</name>
<sequence length="441" mass="47106">MTATRRGQSLDPRGRRVVVTGLGCVTPVGNDVSSTWLSLCQGRSGIGPISLFDAQSFPTRIAGEVSGFSLEDYSLELARRFATLGRNAQFCLAASLQAVCDSGFQESPRQPERTGVYLGSGEGRTDLPLLASLIHRSCDQEGGRVDRSQFLRLGIREIDPYSESEQEPEDAAAQIAELFDAQGPNSNCVTACAAAAQAIGEAAEVIRRGEADLMIAGGSHSMIHPLAVTGFCLLHAMSTSNDHPQEASRPFDRDRNGFVLSEGAGVLVLEEYEHARRRGARIHGELLGYGATADAYRVTDMHPAGRGAAAAMRSALRSARLDPSEINYLSAHGTSTEVNDRTETLAIKSVFGEEHAKRLPISSIKSMLGHLVAAGGAVEAIATLRAINDSTLPPTINYQTPDPECDLDYVPNTARDTRIENALSNSFGFGGQNVALVFGRC</sequence>
<evidence type="ECO:0000256" key="1">
    <source>
        <dbReference type="ARBA" id="ARBA00005194"/>
    </source>
</evidence>
<dbReference type="InterPro" id="IPR016039">
    <property type="entry name" value="Thiolase-like"/>
</dbReference>
<dbReference type="Pfam" id="PF00109">
    <property type="entry name" value="ketoacyl-synt"/>
    <property type="match status" value="1"/>
</dbReference>
<dbReference type="PANTHER" id="PTHR11712">
    <property type="entry name" value="POLYKETIDE SYNTHASE-RELATED"/>
    <property type="match status" value="1"/>
</dbReference>
<dbReference type="FunFam" id="3.40.47.10:FF:000029">
    <property type="entry name" value="3-oxoacyl-[acyl-carrier-protein] synthase 1"/>
    <property type="match status" value="1"/>
</dbReference>
<evidence type="ECO:0000313" key="15">
    <source>
        <dbReference type="EMBL" id="QDU63360.1"/>
    </source>
</evidence>
<dbReference type="InterPro" id="IPR000794">
    <property type="entry name" value="Beta-ketoacyl_synthase"/>
</dbReference>
<evidence type="ECO:0000256" key="13">
    <source>
        <dbReference type="RuleBase" id="RU003694"/>
    </source>
</evidence>
<dbReference type="InterPro" id="IPR020841">
    <property type="entry name" value="PKS_Beta-ketoAc_synthase_dom"/>
</dbReference>
<evidence type="ECO:0000256" key="3">
    <source>
        <dbReference type="ARBA" id="ARBA00012356"/>
    </source>
</evidence>
<evidence type="ECO:0000259" key="14">
    <source>
        <dbReference type="PROSITE" id="PS52004"/>
    </source>
</evidence>
<evidence type="ECO:0000256" key="2">
    <source>
        <dbReference type="ARBA" id="ARBA00008467"/>
    </source>
</evidence>
<dbReference type="GO" id="GO:0004315">
    <property type="term" value="F:3-oxoacyl-[acyl-carrier-protein] synthase activity"/>
    <property type="evidence" value="ECO:0007669"/>
    <property type="project" value="UniProtKB-EC"/>
</dbReference>
<comment type="pathway">
    <text evidence="1 11">Lipid metabolism; fatty acid biosynthesis.</text>
</comment>
<dbReference type="SMART" id="SM00825">
    <property type="entry name" value="PKS_KS"/>
    <property type="match status" value="1"/>
</dbReference>
<dbReference type="NCBIfam" id="NF005589">
    <property type="entry name" value="PRK07314.1"/>
    <property type="match status" value="1"/>
</dbReference>
<feature type="active site" description="For beta-ketoacyl synthase activity" evidence="12">
    <location>
        <position position="192"/>
    </location>
</feature>
<keyword evidence="5 11" id="KW-0444">Lipid biosynthesis</keyword>
<dbReference type="AlphaFoldDB" id="A0A518B8S0"/>
<gene>
    <name evidence="15" type="primary">fabF_3</name>
    <name evidence="15" type="ORF">Pan216_42380</name>
</gene>
<dbReference type="Proteomes" id="UP000317093">
    <property type="component" value="Chromosome"/>
</dbReference>
<evidence type="ECO:0000256" key="5">
    <source>
        <dbReference type="ARBA" id="ARBA00022516"/>
    </source>
</evidence>
<keyword evidence="16" id="KW-1185">Reference proteome</keyword>
<evidence type="ECO:0000256" key="7">
    <source>
        <dbReference type="ARBA" id="ARBA00022832"/>
    </source>
</evidence>
<dbReference type="EMBL" id="CP036279">
    <property type="protein sequence ID" value="QDU63360.1"/>
    <property type="molecule type" value="Genomic_DNA"/>
</dbReference>
<dbReference type="CDD" id="cd00834">
    <property type="entry name" value="KAS_I_II"/>
    <property type="match status" value="1"/>
</dbReference>
<dbReference type="PANTHER" id="PTHR11712:SF336">
    <property type="entry name" value="3-OXOACYL-[ACYL-CARRIER-PROTEIN] SYNTHASE, MITOCHONDRIAL"/>
    <property type="match status" value="1"/>
</dbReference>
<dbReference type="Pfam" id="PF02801">
    <property type="entry name" value="Ketoacyl-synt_C"/>
    <property type="match status" value="1"/>
</dbReference>
<evidence type="ECO:0000256" key="6">
    <source>
        <dbReference type="ARBA" id="ARBA00022679"/>
    </source>
</evidence>
<feature type="domain" description="Ketosynthase family 3 (KS3)" evidence="14">
    <location>
        <begin position="14"/>
        <end position="440"/>
    </location>
</feature>
<evidence type="ECO:0000256" key="10">
    <source>
        <dbReference type="ARBA" id="ARBA00023315"/>
    </source>
</evidence>
<protein>
    <recommendedName>
        <fullName evidence="4 11">3-oxoacyl-[acyl-carrier-protein] synthase 2</fullName>
        <ecNumber evidence="3 11">2.3.1.179</ecNumber>
    </recommendedName>
</protein>
<evidence type="ECO:0000256" key="4">
    <source>
        <dbReference type="ARBA" id="ARBA00014657"/>
    </source>
</evidence>
<dbReference type="InterPro" id="IPR017568">
    <property type="entry name" value="3-oxoacyl-ACP_synth-2"/>
</dbReference>
<dbReference type="Gene3D" id="3.40.47.10">
    <property type="match status" value="1"/>
</dbReference>
<comment type="function">
    <text evidence="11">Involved in the type II fatty acid elongation cycle. Catalyzes the elongation of a wide range of acyl-ACP by the addition of two carbons from malonyl-ACP to an acyl acceptor. Can efficiently catalyze the conversion of palmitoleoyl-ACP (cis-hexadec-9-enoyl-ACP) to cis-vaccenoyl-ACP (cis-octadec-11-enoyl-ACP), an essential step in the thermal regulation of fatty acid composition.</text>
</comment>
<dbReference type="SUPFAM" id="SSF53901">
    <property type="entry name" value="Thiolase-like"/>
    <property type="match status" value="2"/>
</dbReference>
<dbReference type="EC" id="2.3.1.179" evidence="3 11"/>
<keyword evidence="8" id="KW-0443">Lipid metabolism</keyword>
<comment type="catalytic activity">
    <reaction evidence="11">
        <text>(9Z)-hexadecenoyl-[ACP] + malonyl-[ACP] + H(+) = 3-oxo-(11Z)-octadecenoyl-[ACP] + holo-[ACP] + CO2</text>
        <dbReference type="Rhea" id="RHEA:55040"/>
        <dbReference type="Rhea" id="RHEA-COMP:9623"/>
        <dbReference type="Rhea" id="RHEA-COMP:9685"/>
        <dbReference type="Rhea" id="RHEA-COMP:10800"/>
        <dbReference type="Rhea" id="RHEA-COMP:14074"/>
        <dbReference type="ChEBI" id="CHEBI:15378"/>
        <dbReference type="ChEBI" id="CHEBI:16526"/>
        <dbReference type="ChEBI" id="CHEBI:64479"/>
        <dbReference type="ChEBI" id="CHEBI:78449"/>
        <dbReference type="ChEBI" id="CHEBI:83989"/>
        <dbReference type="ChEBI" id="CHEBI:138538"/>
        <dbReference type="EC" id="2.3.1.179"/>
    </reaction>
</comment>
<dbReference type="PROSITE" id="PS52004">
    <property type="entry name" value="KS3_2"/>
    <property type="match status" value="1"/>
</dbReference>
<dbReference type="GO" id="GO:0005829">
    <property type="term" value="C:cytosol"/>
    <property type="evidence" value="ECO:0007669"/>
    <property type="project" value="TreeGrafter"/>
</dbReference>
<keyword evidence="9 11" id="KW-0275">Fatty acid biosynthesis</keyword>
<dbReference type="InterPro" id="IPR014031">
    <property type="entry name" value="Ketoacyl_synth_C"/>
</dbReference>
<dbReference type="InterPro" id="IPR014030">
    <property type="entry name" value="Ketoacyl_synth_N"/>
</dbReference>
<evidence type="ECO:0000256" key="12">
    <source>
        <dbReference type="PIRSR" id="PIRSR000447-1"/>
    </source>
</evidence>
<evidence type="ECO:0000313" key="16">
    <source>
        <dbReference type="Proteomes" id="UP000317093"/>
    </source>
</evidence>
<evidence type="ECO:0000256" key="9">
    <source>
        <dbReference type="ARBA" id="ARBA00023160"/>
    </source>
</evidence>
<dbReference type="OrthoDB" id="9808669at2"/>